<dbReference type="Gene3D" id="3.40.50.10470">
    <property type="entry name" value="Translation initiation factor eif-2b, domain 2"/>
    <property type="match status" value="1"/>
</dbReference>
<dbReference type="GO" id="GO:0019509">
    <property type="term" value="P:L-methionine salvage from methylthioadenosine"/>
    <property type="evidence" value="ECO:0007669"/>
    <property type="project" value="TreeGrafter"/>
</dbReference>
<keyword evidence="2" id="KW-0396">Initiation factor</keyword>
<comment type="similarity">
    <text evidence="1">Belongs to the eIF-2B alpha/beta/delta subunits family.</text>
</comment>
<reference evidence="2" key="1">
    <citation type="journal article" date="2020" name="mSystems">
        <title>Genome- and Community-Level Interaction Insights into Carbon Utilization and Element Cycling Functions of Hydrothermarchaeota in Hydrothermal Sediment.</title>
        <authorList>
            <person name="Zhou Z."/>
            <person name="Liu Y."/>
            <person name="Xu W."/>
            <person name="Pan J."/>
            <person name="Luo Z.H."/>
            <person name="Li M."/>
        </authorList>
    </citation>
    <scope>NUCLEOTIDE SEQUENCE [LARGE SCALE GENOMIC DNA]</scope>
    <source>
        <strain evidence="2">HyVt-485</strain>
    </source>
</reference>
<dbReference type="InterPro" id="IPR042529">
    <property type="entry name" value="IF_2B-like_C"/>
</dbReference>
<dbReference type="InterPro" id="IPR037171">
    <property type="entry name" value="NagB/RpiA_transferase-like"/>
</dbReference>
<organism evidence="2">
    <name type="scientific">Hellea balneolensis</name>
    <dbReference type="NCBI Taxonomy" id="287478"/>
    <lineage>
        <taxon>Bacteria</taxon>
        <taxon>Pseudomonadati</taxon>
        <taxon>Pseudomonadota</taxon>
        <taxon>Alphaproteobacteria</taxon>
        <taxon>Maricaulales</taxon>
        <taxon>Robiginitomaculaceae</taxon>
        <taxon>Hellea</taxon>
    </lineage>
</organism>
<dbReference type="GO" id="GO:0003743">
    <property type="term" value="F:translation initiation factor activity"/>
    <property type="evidence" value="ECO:0007669"/>
    <property type="project" value="UniProtKB-KW"/>
</dbReference>
<dbReference type="Proteomes" id="UP000885830">
    <property type="component" value="Unassembled WGS sequence"/>
</dbReference>
<dbReference type="PANTHER" id="PTHR43475">
    <property type="entry name" value="METHYLTHIORIBOSE-1-PHOSPHATE ISOMERASE"/>
    <property type="match status" value="1"/>
</dbReference>
<dbReference type="AlphaFoldDB" id="A0A7C5M113"/>
<comment type="caution">
    <text evidence="2">The sequence shown here is derived from an EMBL/GenBank/DDBJ whole genome shotgun (WGS) entry which is preliminary data.</text>
</comment>
<dbReference type="EMBL" id="DRMJ01000517">
    <property type="protein sequence ID" value="HHL43913.1"/>
    <property type="molecule type" value="Genomic_DNA"/>
</dbReference>
<accession>A0A7C5M113</accession>
<sequence length="215" mass="23788">PAMTERIQVLLDNMYKIYHLRARHGAKMIADGDGILTMCFAETSFVLAMVLAKKSGKSFTVYVPETRPYLQGARLTAPSLHEVGIQTKLITDGMASALMSEGKIQKYVTAADLITLDGHVVNKVGTLQNAIAAHHHGIAYFVYAWGFDQSKPNRQSVEIEWRNPQDIRQCRGMQTTLNDIDASYPAFDITPPHLVAGVITKHGIFSPYDLNGRDA</sequence>
<keyword evidence="2" id="KW-0648">Protein biosynthesis</keyword>
<protein>
    <submittedName>
        <fullName evidence="2">Translation initiation factor 2</fullName>
    </submittedName>
</protein>
<evidence type="ECO:0000256" key="1">
    <source>
        <dbReference type="RuleBase" id="RU003814"/>
    </source>
</evidence>
<feature type="non-terminal residue" evidence="2">
    <location>
        <position position="1"/>
    </location>
</feature>
<dbReference type="SUPFAM" id="SSF100950">
    <property type="entry name" value="NagB/RpiA/CoA transferase-like"/>
    <property type="match status" value="1"/>
</dbReference>
<proteinExistence type="inferred from homology"/>
<dbReference type="PANTHER" id="PTHR43475:SF1">
    <property type="entry name" value="METHYLTHIORIBOSE-1-PHOSPHATE ISOMERASE"/>
    <property type="match status" value="1"/>
</dbReference>
<dbReference type="Pfam" id="PF01008">
    <property type="entry name" value="IF-2B"/>
    <property type="match status" value="1"/>
</dbReference>
<evidence type="ECO:0000313" key="2">
    <source>
        <dbReference type="EMBL" id="HHL43913.1"/>
    </source>
</evidence>
<dbReference type="InterPro" id="IPR000649">
    <property type="entry name" value="IF-2B-related"/>
</dbReference>
<gene>
    <name evidence="2" type="ORF">ENJ42_09855</name>
</gene>
<dbReference type="GO" id="GO:0046523">
    <property type="term" value="F:S-methyl-5-thioribose-1-phosphate isomerase activity"/>
    <property type="evidence" value="ECO:0007669"/>
    <property type="project" value="TreeGrafter"/>
</dbReference>
<name>A0A7C5M113_9PROT</name>